<gene>
    <name evidence="9" type="ORF">EHS13_27605</name>
</gene>
<dbReference type="InterPro" id="IPR035906">
    <property type="entry name" value="MetI-like_sf"/>
</dbReference>
<dbReference type="Gene3D" id="1.10.3720.10">
    <property type="entry name" value="MetI-like"/>
    <property type="match status" value="1"/>
</dbReference>
<comment type="similarity">
    <text evidence="7">Belongs to the binding-protein-dependent transport system permease family.</text>
</comment>
<evidence type="ECO:0000256" key="1">
    <source>
        <dbReference type="ARBA" id="ARBA00004651"/>
    </source>
</evidence>
<reference evidence="10" key="1">
    <citation type="submission" date="2018-11" db="EMBL/GenBank/DDBJ databases">
        <title>Complete genome sequence of Paenibacillus sp. ML311-T8.</title>
        <authorList>
            <person name="Nam Y.-D."/>
            <person name="Kang J."/>
            <person name="Chung W.-H."/>
            <person name="Park Y.S."/>
        </authorList>
    </citation>
    <scope>NUCLEOTIDE SEQUENCE [LARGE SCALE GENOMIC DNA]</scope>
    <source>
        <strain evidence="10">ML311-T8</strain>
    </source>
</reference>
<evidence type="ECO:0000256" key="6">
    <source>
        <dbReference type="ARBA" id="ARBA00023136"/>
    </source>
</evidence>
<evidence type="ECO:0000313" key="10">
    <source>
        <dbReference type="Proteomes" id="UP000426246"/>
    </source>
</evidence>
<dbReference type="AlphaFoldDB" id="A0A6B8RRE4"/>
<name>A0A6B8RRE4_9BACL</name>
<dbReference type="PANTHER" id="PTHR43744:SF9">
    <property type="entry name" value="POLYGALACTURONAN_RHAMNOGALACTURONAN TRANSPORT SYSTEM PERMEASE PROTEIN YTCP"/>
    <property type="match status" value="1"/>
</dbReference>
<dbReference type="PANTHER" id="PTHR43744">
    <property type="entry name" value="ABC TRANSPORTER PERMEASE PROTEIN MG189-RELATED-RELATED"/>
    <property type="match status" value="1"/>
</dbReference>
<dbReference type="KEGG" id="ppsc:EHS13_27605"/>
<keyword evidence="3" id="KW-1003">Cell membrane</keyword>
<keyword evidence="6 7" id="KW-0472">Membrane</keyword>
<dbReference type="Proteomes" id="UP000426246">
    <property type="component" value="Chromosome"/>
</dbReference>
<protein>
    <submittedName>
        <fullName evidence="9">Carbohydrate ABC transporter permease</fullName>
    </submittedName>
</protein>
<dbReference type="GO" id="GO:0005886">
    <property type="term" value="C:plasma membrane"/>
    <property type="evidence" value="ECO:0007669"/>
    <property type="project" value="UniProtKB-SubCell"/>
</dbReference>
<dbReference type="SUPFAM" id="SSF161098">
    <property type="entry name" value="MetI-like"/>
    <property type="match status" value="1"/>
</dbReference>
<dbReference type="OrthoDB" id="157184at2"/>
<evidence type="ECO:0000256" key="3">
    <source>
        <dbReference type="ARBA" id="ARBA00022475"/>
    </source>
</evidence>
<feature type="transmembrane region" description="Helical" evidence="7">
    <location>
        <begin position="109"/>
        <end position="128"/>
    </location>
</feature>
<dbReference type="CDD" id="cd06261">
    <property type="entry name" value="TM_PBP2"/>
    <property type="match status" value="1"/>
</dbReference>
<comment type="subcellular location">
    <subcellularLocation>
        <location evidence="1 7">Cell membrane</location>
        <topology evidence="1 7">Multi-pass membrane protein</topology>
    </subcellularLocation>
</comment>
<keyword evidence="10" id="KW-1185">Reference proteome</keyword>
<evidence type="ECO:0000256" key="4">
    <source>
        <dbReference type="ARBA" id="ARBA00022692"/>
    </source>
</evidence>
<dbReference type="InterPro" id="IPR000515">
    <property type="entry name" value="MetI-like"/>
</dbReference>
<evidence type="ECO:0000256" key="2">
    <source>
        <dbReference type="ARBA" id="ARBA00022448"/>
    </source>
</evidence>
<proteinExistence type="inferred from homology"/>
<sequence>MKYSTPGYRIFTIFNISFMALLGLITVFPYLNVMAMAFNESRDTALGGITVFPREPTLYNFKVILSNSAISQAAIISVLRVVAGTILSLIVQVSAAYAFTKRSLWGRNALLLFLILPMFFNGGIIPQYLLFSKLHLLNHFLIYILPGAFVFYNMLIIRTYMYTIPESLLESAKIDGANEITVLRRIILPLSMPIIATITLWTAVLNWNDWITTLFFITKPKLYTLQFIMMQMVRENDLIASLIEEAIKHGQVTKIKLTTTPEAIKSAQVIITTIPIILVYPFLQKYFIQGVLIGAVKD</sequence>
<feature type="transmembrane region" description="Helical" evidence="7">
    <location>
        <begin position="182"/>
        <end position="204"/>
    </location>
</feature>
<evidence type="ECO:0000256" key="7">
    <source>
        <dbReference type="RuleBase" id="RU363032"/>
    </source>
</evidence>
<feature type="transmembrane region" description="Helical" evidence="7">
    <location>
        <begin position="140"/>
        <end position="161"/>
    </location>
</feature>
<evidence type="ECO:0000259" key="8">
    <source>
        <dbReference type="PROSITE" id="PS50928"/>
    </source>
</evidence>
<keyword evidence="4 7" id="KW-0812">Transmembrane</keyword>
<evidence type="ECO:0000313" key="9">
    <source>
        <dbReference type="EMBL" id="QGQ98384.1"/>
    </source>
</evidence>
<evidence type="ECO:0000256" key="5">
    <source>
        <dbReference type="ARBA" id="ARBA00022989"/>
    </source>
</evidence>
<dbReference type="EMBL" id="CP034235">
    <property type="protein sequence ID" value="QGQ98384.1"/>
    <property type="molecule type" value="Genomic_DNA"/>
</dbReference>
<dbReference type="GO" id="GO:0055085">
    <property type="term" value="P:transmembrane transport"/>
    <property type="evidence" value="ECO:0007669"/>
    <property type="project" value="InterPro"/>
</dbReference>
<dbReference type="Pfam" id="PF00528">
    <property type="entry name" value="BPD_transp_1"/>
    <property type="match status" value="1"/>
</dbReference>
<dbReference type="PROSITE" id="PS50928">
    <property type="entry name" value="ABC_TM1"/>
    <property type="match status" value="1"/>
</dbReference>
<keyword evidence="2 7" id="KW-0813">Transport</keyword>
<dbReference type="RefSeq" id="WP_155703489.1">
    <property type="nucleotide sequence ID" value="NZ_CP034235.1"/>
</dbReference>
<organism evidence="9 10">
    <name type="scientific">Paenibacillus psychroresistens</name>
    <dbReference type="NCBI Taxonomy" id="1778678"/>
    <lineage>
        <taxon>Bacteria</taxon>
        <taxon>Bacillati</taxon>
        <taxon>Bacillota</taxon>
        <taxon>Bacilli</taxon>
        <taxon>Bacillales</taxon>
        <taxon>Paenibacillaceae</taxon>
        <taxon>Paenibacillus</taxon>
    </lineage>
</organism>
<accession>A0A6B8RRE4</accession>
<keyword evidence="5 7" id="KW-1133">Transmembrane helix</keyword>
<feature type="domain" description="ABC transmembrane type-1" evidence="8">
    <location>
        <begin position="74"/>
        <end position="283"/>
    </location>
</feature>
<feature type="transmembrane region" description="Helical" evidence="7">
    <location>
        <begin position="69"/>
        <end position="97"/>
    </location>
</feature>
<feature type="transmembrane region" description="Helical" evidence="7">
    <location>
        <begin position="12"/>
        <end position="31"/>
    </location>
</feature>